<keyword evidence="4" id="KW-1185">Reference proteome</keyword>
<comment type="similarity">
    <text evidence="1">Belongs to the bacterial solute-binding protein SsuA/TauA family.</text>
</comment>
<dbReference type="InterPro" id="IPR015168">
    <property type="entry name" value="SsuA/THI5"/>
</dbReference>
<feature type="domain" description="Solute-binding protein family 3/N-terminal" evidence="2">
    <location>
        <begin position="43"/>
        <end position="255"/>
    </location>
</feature>
<name>A0ABW9VZ27_9BURK</name>
<dbReference type="PANTHER" id="PTHR30024:SF48">
    <property type="entry name" value="ABC TRANSPORTER SUBSTRATE-BINDING PROTEIN"/>
    <property type="match status" value="1"/>
</dbReference>
<dbReference type="PROSITE" id="PS51318">
    <property type="entry name" value="TAT"/>
    <property type="match status" value="1"/>
</dbReference>
<dbReference type="InterPro" id="IPR001638">
    <property type="entry name" value="Solute-binding_3/MltF_N"/>
</dbReference>
<dbReference type="SUPFAM" id="SSF53850">
    <property type="entry name" value="Periplasmic binding protein-like II"/>
    <property type="match status" value="1"/>
</dbReference>
<dbReference type="EMBL" id="WWCT01000006">
    <property type="protein sequence ID" value="MYN26890.1"/>
    <property type="molecule type" value="Genomic_DNA"/>
</dbReference>
<dbReference type="CDD" id="cd13558">
    <property type="entry name" value="PBP2_SsuA_like_2"/>
    <property type="match status" value="1"/>
</dbReference>
<dbReference type="PANTHER" id="PTHR30024">
    <property type="entry name" value="ALIPHATIC SULFONATES-BINDING PROTEIN-RELATED"/>
    <property type="match status" value="1"/>
</dbReference>
<proteinExistence type="inferred from homology"/>
<evidence type="ECO:0000313" key="3">
    <source>
        <dbReference type="EMBL" id="MYN26890.1"/>
    </source>
</evidence>
<dbReference type="Gene3D" id="3.40.190.10">
    <property type="entry name" value="Periplasmic binding protein-like II"/>
    <property type="match status" value="2"/>
</dbReference>
<organism evidence="3 4">
    <name type="scientific">Duganella levis</name>
    <dbReference type="NCBI Taxonomy" id="2692169"/>
    <lineage>
        <taxon>Bacteria</taxon>
        <taxon>Pseudomonadati</taxon>
        <taxon>Pseudomonadota</taxon>
        <taxon>Betaproteobacteria</taxon>
        <taxon>Burkholderiales</taxon>
        <taxon>Oxalobacteraceae</taxon>
        <taxon>Telluria group</taxon>
        <taxon>Duganella</taxon>
    </lineage>
</organism>
<comment type="caution">
    <text evidence="3">The sequence shown here is derived from an EMBL/GenBank/DDBJ whole genome shotgun (WGS) entry which is preliminary data.</text>
</comment>
<reference evidence="3 4" key="1">
    <citation type="submission" date="2019-12" db="EMBL/GenBank/DDBJ databases">
        <title>Novel species isolated from a subtropical stream in China.</title>
        <authorList>
            <person name="Lu H."/>
        </authorList>
    </citation>
    <scope>NUCLEOTIDE SEQUENCE [LARGE SCALE GENOMIC DNA]</scope>
    <source>
        <strain evidence="3 4">CY42W</strain>
    </source>
</reference>
<evidence type="ECO:0000313" key="4">
    <source>
        <dbReference type="Proteomes" id="UP000642144"/>
    </source>
</evidence>
<dbReference type="Pfam" id="PF09084">
    <property type="entry name" value="NMT1"/>
    <property type="match status" value="1"/>
</dbReference>
<evidence type="ECO:0000259" key="2">
    <source>
        <dbReference type="SMART" id="SM00062"/>
    </source>
</evidence>
<sequence>MDSMISKGGARRQFLKKGAAMAVLVDGWSNATRAAAAQLRDTTLRIGTYKGGDSYYFTEAGVADIPYKTAVAEFSGGNLIVEAMSSGTLDFGGMSEIPPIFAAASAAPLKVIAVLRGDVNNQVVLVPKNSTISDPSQFKGKRIGYVRSTTSHYFLLQLLKENGLTIKDIQPVALPPPDGLAAFKSGQLDAWIIYGLVVEFAKSQGARVLRTAKGYLSGNYVISASTQAIADPAKFQAVGDYLQRVSKVYDWINNNPEKWAAKSGQIAGVPAQFFLNQVKNRSEPFKLIAVDDAAIKSQQKVADVFADAGLLGRRVDVRPIWDHSFAKYLT</sequence>
<gene>
    <name evidence="3" type="ORF">GTP69_10765</name>
</gene>
<dbReference type="Proteomes" id="UP000642144">
    <property type="component" value="Unassembled WGS sequence"/>
</dbReference>
<dbReference type="SMART" id="SM00062">
    <property type="entry name" value="PBPb"/>
    <property type="match status" value="1"/>
</dbReference>
<evidence type="ECO:0000256" key="1">
    <source>
        <dbReference type="ARBA" id="ARBA00010742"/>
    </source>
</evidence>
<dbReference type="InterPro" id="IPR006311">
    <property type="entry name" value="TAT_signal"/>
</dbReference>
<protein>
    <submittedName>
        <fullName evidence="3">ABC transporter substrate-binding protein</fullName>
    </submittedName>
</protein>
<accession>A0ABW9VZ27</accession>